<dbReference type="SUPFAM" id="SSF56176">
    <property type="entry name" value="FAD-binding/transporter-associated domain-like"/>
    <property type="match status" value="1"/>
</dbReference>
<dbReference type="Pfam" id="PF01565">
    <property type="entry name" value="FAD_binding_4"/>
    <property type="match status" value="1"/>
</dbReference>
<accession>A0A859QGA6</accession>
<keyword evidence="1" id="KW-0274">FAD</keyword>
<feature type="compositionally biased region" description="Basic and acidic residues" evidence="2">
    <location>
        <begin position="1"/>
        <end position="13"/>
    </location>
</feature>
<dbReference type="InterPro" id="IPR006094">
    <property type="entry name" value="Oxid_FAD_bind_N"/>
</dbReference>
<keyword evidence="4" id="KW-1185">Reference proteome</keyword>
<dbReference type="PANTHER" id="PTHR43762">
    <property type="entry name" value="L-GULONOLACTONE OXIDASE"/>
    <property type="match status" value="1"/>
</dbReference>
<protein>
    <submittedName>
        <fullName evidence="3">FAD-binding oxidoreductase</fullName>
    </submittedName>
</protein>
<dbReference type="InterPro" id="IPR010031">
    <property type="entry name" value="FAD_lactone_oxidase-like"/>
</dbReference>
<dbReference type="Proteomes" id="UP000510721">
    <property type="component" value="Chromosome"/>
</dbReference>
<reference evidence="3 4" key="1">
    <citation type="submission" date="2019-06" db="EMBL/GenBank/DDBJ databases">
        <title>Complete genome sequence of Ensifer mexicanus ITTG R7 isolated from nodules of Acacia angustissima (Mill.) Kuntze.</title>
        <authorList>
            <person name="Rincon-Rosales R."/>
            <person name="Rogel M.A."/>
            <person name="Guerrero G."/>
            <person name="Rincon-Molina C.I."/>
            <person name="Lopez-Lopez A."/>
            <person name="Martinez-Romero E."/>
        </authorList>
    </citation>
    <scope>NUCLEOTIDE SEQUENCE [LARGE SCALE GENOMIC DNA]</scope>
    <source>
        <strain evidence="3 4">ITTG R7</strain>
    </source>
</reference>
<feature type="region of interest" description="Disordered" evidence="2">
    <location>
        <begin position="1"/>
        <end position="30"/>
    </location>
</feature>
<dbReference type="EMBL" id="CP041238">
    <property type="protein sequence ID" value="QLL61345.1"/>
    <property type="molecule type" value="Genomic_DNA"/>
</dbReference>
<dbReference type="AlphaFoldDB" id="A0A859QGA6"/>
<dbReference type="InterPro" id="IPR016166">
    <property type="entry name" value="FAD-bd_PCMH"/>
</dbReference>
<dbReference type="Gene3D" id="3.30.465.10">
    <property type="match status" value="1"/>
</dbReference>
<dbReference type="GO" id="GO:0016899">
    <property type="term" value="F:oxidoreductase activity, acting on the CH-OH group of donors, oxygen as acceptor"/>
    <property type="evidence" value="ECO:0007669"/>
    <property type="project" value="InterPro"/>
</dbReference>
<dbReference type="GO" id="GO:0071949">
    <property type="term" value="F:FAD binding"/>
    <property type="evidence" value="ECO:0007669"/>
    <property type="project" value="InterPro"/>
</dbReference>
<dbReference type="PANTHER" id="PTHR43762:SF1">
    <property type="entry name" value="D-ARABINONO-1,4-LACTONE OXIDASE"/>
    <property type="match status" value="1"/>
</dbReference>
<sequence>MKMNELGRSDPTARRPQRTVSPDDYEDRIGSIDPMAYLPMGHGLSLGDSRSNDRGTLIDGSRHNRILAFDPGTGQISCEGGVTLHDILLRAIPHRFFLPVTPGTAFATVGGAVANDVHGKNHHARGTFGNHVQRLTLLRSTGERLICSAEENAELFAATIGGMGLTGLILTVDLRLMKVPSPHIQQHVIRFDNLDEYFARVEHLDEEHEYSLAWIDQLATGRRMGRGVFLAGDHADGSCELPDIPKRLPLSVPFALPFSPLNTMTMRAVNEYRFRRERPAETVSTVTWSSYFYPLEAIGSWNRLYGPGGPCQHQSVYPLENAPEITARLLETARRAGHASFLTVLRRFGNIASRGLLCFARPGFALTLDFANRGEATSKLLDELDRIVVDAGGAVNPCNDFRMSPQTFAASFPCWSKLEVLRDPAMMSDFWRRIARVKRE</sequence>
<dbReference type="KEGG" id="emx:FKV68_07710"/>
<dbReference type="InterPro" id="IPR036318">
    <property type="entry name" value="FAD-bd_PCMH-like_sf"/>
</dbReference>
<evidence type="ECO:0000256" key="2">
    <source>
        <dbReference type="SAM" id="MobiDB-lite"/>
    </source>
</evidence>
<proteinExistence type="predicted"/>
<dbReference type="RefSeq" id="WP_180940905.1">
    <property type="nucleotide sequence ID" value="NZ_CP041238.1"/>
</dbReference>
<gene>
    <name evidence="3" type="ORF">FKV68_07710</name>
</gene>
<name>A0A859QGA6_9HYPH</name>
<evidence type="ECO:0000256" key="1">
    <source>
        <dbReference type="ARBA" id="ARBA00022827"/>
    </source>
</evidence>
<dbReference type="PROSITE" id="PS51387">
    <property type="entry name" value="FAD_PCMH"/>
    <property type="match status" value="1"/>
</dbReference>
<keyword evidence="1" id="KW-0285">Flavoprotein</keyword>
<evidence type="ECO:0000313" key="3">
    <source>
        <dbReference type="EMBL" id="QLL61345.1"/>
    </source>
</evidence>
<evidence type="ECO:0000313" key="4">
    <source>
        <dbReference type="Proteomes" id="UP000510721"/>
    </source>
</evidence>
<dbReference type="InterPro" id="IPR016169">
    <property type="entry name" value="FAD-bd_PCMH_sub2"/>
</dbReference>
<organism evidence="3 4">
    <name type="scientific">Sinorhizobium mexicanum</name>
    <dbReference type="NCBI Taxonomy" id="375549"/>
    <lineage>
        <taxon>Bacteria</taxon>
        <taxon>Pseudomonadati</taxon>
        <taxon>Pseudomonadota</taxon>
        <taxon>Alphaproteobacteria</taxon>
        <taxon>Hyphomicrobiales</taxon>
        <taxon>Rhizobiaceae</taxon>
        <taxon>Sinorhizobium/Ensifer group</taxon>
        <taxon>Sinorhizobium</taxon>
    </lineage>
</organism>